<organism evidence="1 2">
    <name type="scientific">Vibrio palustris</name>
    <dbReference type="NCBI Taxonomy" id="1918946"/>
    <lineage>
        <taxon>Bacteria</taxon>
        <taxon>Pseudomonadati</taxon>
        <taxon>Pseudomonadota</taxon>
        <taxon>Gammaproteobacteria</taxon>
        <taxon>Vibrionales</taxon>
        <taxon>Vibrionaceae</taxon>
        <taxon>Vibrio</taxon>
    </lineage>
</organism>
<gene>
    <name evidence="1" type="ORF">VPAL9027_01059</name>
</gene>
<proteinExistence type="predicted"/>
<sequence>MTMIEFLLFKIECEHRMGYAVTLNGYGFVNHEISAA</sequence>
<dbReference type="AlphaFoldDB" id="A0A1R4B2G2"/>
<evidence type="ECO:0000313" key="2">
    <source>
        <dbReference type="Proteomes" id="UP000189475"/>
    </source>
</evidence>
<name>A0A1R4B2G2_9VIBR</name>
<protein>
    <submittedName>
        <fullName evidence="1">Uncharacterized protein</fullName>
    </submittedName>
</protein>
<reference evidence="1 2" key="1">
    <citation type="submission" date="2017-02" db="EMBL/GenBank/DDBJ databases">
        <authorList>
            <person name="Peterson S.W."/>
        </authorList>
    </citation>
    <scope>NUCLEOTIDE SEQUENCE [LARGE SCALE GENOMIC DNA]</scope>
    <source>
        <strain evidence="1 2">CECT 9027</strain>
    </source>
</reference>
<keyword evidence="2" id="KW-1185">Reference proteome</keyword>
<evidence type="ECO:0000313" key="1">
    <source>
        <dbReference type="EMBL" id="SJL83110.1"/>
    </source>
</evidence>
<accession>A0A1R4B2G2</accession>
<dbReference type="Proteomes" id="UP000189475">
    <property type="component" value="Unassembled WGS sequence"/>
</dbReference>
<dbReference type="EMBL" id="FUFT01000002">
    <property type="protein sequence ID" value="SJL83110.1"/>
    <property type="molecule type" value="Genomic_DNA"/>
</dbReference>
<dbReference type="STRING" id="1918946.VPAL9027_01059"/>